<feature type="region of interest" description="Disordered" evidence="1">
    <location>
        <begin position="103"/>
        <end position="147"/>
    </location>
</feature>
<dbReference type="AlphaFoldDB" id="A0A8K0XKE0"/>
<dbReference type="EMBL" id="JAEVFJ010000062">
    <property type="protein sequence ID" value="KAH8077756.1"/>
    <property type="molecule type" value="Genomic_DNA"/>
</dbReference>
<name>A0A8K0XKE0_9AGAR</name>
<dbReference type="Proteomes" id="UP000813824">
    <property type="component" value="Unassembled WGS sequence"/>
</dbReference>
<accession>A0A8K0XKE0</accession>
<evidence type="ECO:0000256" key="1">
    <source>
        <dbReference type="SAM" id="MobiDB-lite"/>
    </source>
</evidence>
<feature type="compositionally biased region" description="Pro residues" evidence="1">
    <location>
        <begin position="104"/>
        <end position="113"/>
    </location>
</feature>
<keyword evidence="3" id="KW-1185">Reference proteome</keyword>
<reference evidence="2" key="1">
    <citation type="journal article" date="2021" name="New Phytol.">
        <title>Evolutionary innovations through gain and loss of genes in the ectomycorrhizal Boletales.</title>
        <authorList>
            <person name="Wu G."/>
            <person name="Miyauchi S."/>
            <person name="Morin E."/>
            <person name="Kuo A."/>
            <person name="Drula E."/>
            <person name="Varga T."/>
            <person name="Kohler A."/>
            <person name="Feng B."/>
            <person name="Cao Y."/>
            <person name="Lipzen A."/>
            <person name="Daum C."/>
            <person name="Hundley H."/>
            <person name="Pangilinan J."/>
            <person name="Johnson J."/>
            <person name="Barry K."/>
            <person name="LaButti K."/>
            <person name="Ng V."/>
            <person name="Ahrendt S."/>
            <person name="Min B."/>
            <person name="Choi I.G."/>
            <person name="Park H."/>
            <person name="Plett J.M."/>
            <person name="Magnuson J."/>
            <person name="Spatafora J.W."/>
            <person name="Nagy L.G."/>
            <person name="Henrissat B."/>
            <person name="Grigoriev I.V."/>
            <person name="Yang Z.L."/>
            <person name="Xu J."/>
            <person name="Martin F.M."/>
        </authorList>
    </citation>
    <scope>NUCLEOTIDE SEQUENCE</scope>
    <source>
        <strain evidence="2">KKN 215</strain>
    </source>
</reference>
<protein>
    <submittedName>
        <fullName evidence="2">Uncharacterized protein</fullName>
    </submittedName>
</protein>
<organism evidence="2 3">
    <name type="scientific">Cristinia sonorae</name>
    <dbReference type="NCBI Taxonomy" id="1940300"/>
    <lineage>
        <taxon>Eukaryota</taxon>
        <taxon>Fungi</taxon>
        <taxon>Dikarya</taxon>
        <taxon>Basidiomycota</taxon>
        <taxon>Agaricomycotina</taxon>
        <taxon>Agaricomycetes</taxon>
        <taxon>Agaricomycetidae</taxon>
        <taxon>Agaricales</taxon>
        <taxon>Pleurotineae</taxon>
        <taxon>Stephanosporaceae</taxon>
        <taxon>Cristinia</taxon>
    </lineage>
</organism>
<feature type="compositionally biased region" description="Low complexity" evidence="1">
    <location>
        <begin position="309"/>
        <end position="325"/>
    </location>
</feature>
<feature type="region of interest" description="Disordered" evidence="1">
    <location>
        <begin position="300"/>
        <end position="325"/>
    </location>
</feature>
<sequence length="436" mass="47252">MLSRSTKLAGQRQAILSPLSPLSSPPMRFAPMSTKVQPRLQKLRSTRRHGKYGSRLQISLPSSPRSLSPTTATALGFDTSLMERLENVLASPFSPKTFARTIISPPPPPPPVVKPVASRPSGLKPRRKAPPTMLSLPEPPRNTAQTPLSPFKYPIVAARGANVVVSPTIVRQVSPITTLTDAQIRSQKMEKLARCLGESVPPELVYPSIGEVAEKAKMGSYLELYRTGSGDDSSVGMKSPAPKDAHWEAVGMGKTTDREQHDGSRKRAVRRSRSLGDFYTVTDIREMRSLNDRLAQREGAMKTVEHSPTDTVSVSSTSGTSTTEPDGVAVLKRKRSIANAKAVIIGTDAKLMALFRQGFNAAAPPAPVPVSSTSTPSSDVPSALLSIQSPRAPAPYWVKTVDPKTPRTLRTERRMGWGGPWNHGSMGEMMDKLKEL</sequence>
<feature type="compositionally biased region" description="Low complexity" evidence="1">
    <location>
        <begin position="54"/>
        <end position="69"/>
    </location>
</feature>
<evidence type="ECO:0000313" key="2">
    <source>
        <dbReference type="EMBL" id="KAH8077756.1"/>
    </source>
</evidence>
<feature type="compositionally biased region" description="Low complexity" evidence="1">
    <location>
        <begin position="16"/>
        <end position="26"/>
    </location>
</feature>
<gene>
    <name evidence="2" type="ORF">BXZ70DRAFT_1068740</name>
</gene>
<feature type="region of interest" description="Disordered" evidence="1">
    <location>
        <begin position="1"/>
        <end position="70"/>
    </location>
</feature>
<dbReference type="OrthoDB" id="3232670at2759"/>
<comment type="caution">
    <text evidence="2">The sequence shown here is derived from an EMBL/GenBank/DDBJ whole genome shotgun (WGS) entry which is preliminary data.</text>
</comment>
<proteinExistence type="predicted"/>
<feature type="compositionally biased region" description="Basic residues" evidence="1">
    <location>
        <begin position="41"/>
        <end position="52"/>
    </location>
</feature>
<evidence type="ECO:0000313" key="3">
    <source>
        <dbReference type="Proteomes" id="UP000813824"/>
    </source>
</evidence>